<dbReference type="Proteomes" id="UP000607796">
    <property type="component" value="Unassembled WGS sequence"/>
</dbReference>
<organism evidence="4 5">
    <name type="scientific">Salipiger mangrovisoli</name>
    <dbReference type="NCBI Taxonomy" id="2865933"/>
    <lineage>
        <taxon>Bacteria</taxon>
        <taxon>Pseudomonadati</taxon>
        <taxon>Pseudomonadota</taxon>
        <taxon>Alphaproteobacteria</taxon>
        <taxon>Rhodobacterales</taxon>
        <taxon>Roseobacteraceae</taxon>
        <taxon>Salipiger</taxon>
    </lineage>
</organism>
<evidence type="ECO:0000313" key="5">
    <source>
        <dbReference type="Proteomes" id="UP000607796"/>
    </source>
</evidence>
<keyword evidence="5" id="KW-1185">Reference proteome</keyword>
<sequence length="341" mass="38071">MGTNLMVRKNVFSSTLREAMSGSKPEQEEPRADETLSEPPAPPGTSASHQDENPAPASTSGKRSNPNVEIFRKSFQEQMLRTMQDVDPDRVDSSRFQDRLDVAEELDGLKDSIRENGQQVPVLLRRVAGDRFEVVYGRRRILACRQLGIDVRAMVVEISDEDALIAQGLENAARLENSYIEKALFVAQVTDAGYSLATIQKALDIDKTQASKMRGVIRDVPREVIAAIGAAHGAGRRPWEELRNALSGDDAPGQARLLKMIDEGLPSHERLKKLLVLLRQTRRTEHAAPAPDVKIGNGDFKLDRTPRSLTVKAHRNAPEAFLQHLEENLERIYQEWQNDNA</sequence>
<dbReference type="InterPro" id="IPR004437">
    <property type="entry name" value="ParB/RepB/Spo0J"/>
</dbReference>
<reference evidence="4 5" key="1">
    <citation type="journal article" date="2021" name="Int. J. Syst. Evol. Microbiol.">
        <title>Salipiger mangrovisoli sp. nov., isolated from mangrove soil and the proposal for the reclassification of Paraphaeobacter pallidus as Salipiger pallidus comb. nov.</title>
        <authorList>
            <person name="Du J."/>
            <person name="Liu Y."/>
            <person name="Pei T."/>
            <person name="Deng M.R."/>
            <person name="Zhu H."/>
        </authorList>
    </citation>
    <scope>NUCLEOTIDE SEQUENCE [LARGE SCALE GENOMIC DNA]</scope>
    <source>
        <strain evidence="4 5">6D45A</strain>
    </source>
</reference>
<dbReference type="Pfam" id="PF07506">
    <property type="entry name" value="RepB"/>
    <property type="match status" value="1"/>
</dbReference>
<comment type="caution">
    <text evidence="4">The sequence shown here is derived from an EMBL/GenBank/DDBJ whole genome shotgun (WGS) entry which is preliminary data.</text>
</comment>
<dbReference type="InterPro" id="IPR037972">
    <property type="entry name" value="RepB_N"/>
</dbReference>
<dbReference type="Gene3D" id="3.90.1530.30">
    <property type="match status" value="1"/>
</dbReference>
<evidence type="ECO:0000259" key="3">
    <source>
        <dbReference type="SMART" id="SM00470"/>
    </source>
</evidence>
<feature type="region of interest" description="Disordered" evidence="2">
    <location>
        <begin position="1"/>
        <end position="67"/>
    </location>
</feature>
<dbReference type="Gene3D" id="1.10.10.2830">
    <property type="match status" value="1"/>
</dbReference>
<feature type="compositionally biased region" description="Polar residues" evidence="2">
    <location>
        <begin position="56"/>
        <end position="67"/>
    </location>
</feature>
<dbReference type="PANTHER" id="PTHR33375">
    <property type="entry name" value="CHROMOSOME-PARTITIONING PROTEIN PARB-RELATED"/>
    <property type="match status" value="1"/>
</dbReference>
<dbReference type="PANTHER" id="PTHR33375:SF1">
    <property type="entry name" value="CHROMOSOME-PARTITIONING PROTEIN PARB-RELATED"/>
    <property type="match status" value="1"/>
</dbReference>
<dbReference type="InterPro" id="IPR036086">
    <property type="entry name" value="ParB/Sulfiredoxin_sf"/>
</dbReference>
<dbReference type="InterPro" id="IPR011111">
    <property type="entry name" value="Plasmid_RepB"/>
</dbReference>
<dbReference type="InterPro" id="IPR017819">
    <property type="entry name" value="Plasmid_partition_RepB"/>
</dbReference>
<name>A0ABR9X8B0_9RHOB</name>
<comment type="similarity">
    <text evidence="1">Belongs to the ParB family.</text>
</comment>
<evidence type="ECO:0000256" key="1">
    <source>
        <dbReference type="ARBA" id="ARBA00006295"/>
    </source>
</evidence>
<feature type="domain" description="ParB-like N-terminal" evidence="3">
    <location>
        <begin position="84"/>
        <end position="172"/>
    </location>
</feature>
<proteinExistence type="inferred from homology"/>
<gene>
    <name evidence="4" type="primary">repB</name>
    <name evidence="4" type="ORF">IQ782_23560</name>
</gene>
<protein>
    <submittedName>
        <fullName evidence="4">Plasmid partitioning protein RepB</fullName>
    </submittedName>
</protein>
<dbReference type="CDD" id="cd16405">
    <property type="entry name" value="RepB_like_N"/>
    <property type="match status" value="1"/>
</dbReference>
<dbReference type="SUPFAM" id="SSF110849">
    <property type="entry name" value="ParB/Sulfiredoxin"/>
    <property type="match status" value="1"/>
</dbReference>
<evidence type="ECO:0000313" key="4">
    <source>
        <dbReference type="EMBL" id="MBE9639835.1"/>
    </source>
</evidence>
<dbReference type="SMART" id="SM00470">
    <property type="entry name" value="ParB"/>
    <property type="match status" value="1"/>
</dbReference>
<dbReference type="InterPro" id="IPR050336">
    <property type="entry name" value="Chromosome_partition/occlusion"/>
</dbReference>
<feature type="compositionally biased region" description="Basic and acidic residues" evidence="2">
    <location>
        <begin position="25"/>
        <end position="34"/>
    </location>
</feature>
<dbReference type="NCBIfam" id="TIGR03454">
    <property type="entry name" value="partition_RepB"/>
    <property type="match status" value="1"/>
</dbReference>
<dbReference type="EMBL" id="JADFFK010000022">
    <property type="protein sequence ID" value="MBE9639835.1"/>
    <property type="molecule type" value="Genomic_DNA"/>
</dbReference>
<dbReference type="Pfam" id="PF02195">
    <property type="entry name" value="ParB_N"/>
    <property type="match status" value="1"/>
</dbReference>
<dbReference type="InterPro" id="IPR003115">
    <property type="entry name" value="ParB_N"/>
</dbReference>
<evidence type="ECO:0000256" key="2">
    <source>
        <dbReference type="SAM" id="MobiDB-lite"/>
    </source>
</evidence>
<dbReference type="NCBIfam" id="TIGR00180">
    <property type="entry name" value="parB_part"/>
    <property type="match status" value="1"/>
</dbReference>
<accession>A0ABR9X8B0</accession>